<dbReference type="HOGENOM" id="CLU_3279219_0_0_1"/>
<evidence type="ECO:0007829" key="6">
    <source>
        <dbReference type="PubMed" id="21269460"/>
    </source>
</evidence>
<dbReference type="OrthoDB" id="266518at2759"/>
<evidence type="ECO:0000313" key="2">
    <source>
        <dbReference type="Ensembl" id="ENSP00000479171.1"/>
    </source>
</evidence>
<sequence length="41" mass="4804">MADSVKTFLQDLARMLESSKRERSSVEEGQVVSWHREEPRV</sequence>
<dbReference type="EMBL" id="KF459674">
    <property type="status" value="NOT_ANNOTATED_CDS"/>
    <property type="molecule type" value="Genomic_DNA"/>
</dbReference>
<reference evidence="2" key="7">
    <citation type="submission" date="2025-09" db="UniProtKB">
        <authorList>
            <consortium name="Ensembl"/>
        </authorList>
    </citation>
    <scope>IDENTIFICATION</scope>
</reference>
<dbReference type="UCSC" id="uc058iux.1">
    <property type="organism name" value="human"/>
</dbReference>
<reference evidence="6" key="4">
    <citation type="journal article" date="2011" name="BMC Syst. Biol.">
        <title>Initial characterization of the human central proteome.</title>
        <authorList>
            <person name="Burkard T.R."/>
            <person name="Planyavsky M."/>
            <person name="Kaupe I."/>
            <person name="Breitwieser F.P."/>
            <person name="Burckstummer T."/>
            <person name="Bennett K.L."/>
            <person name="Superti-Furga G."/>
            <person name="Colinge J."/>
        </authorList>
    </citation>
    <scope>IDENTIFICATION BY MASS SPECTROMETRY [LARGE SCALE ANALYSIS]</scope>
</reference>
<dbReference type="Bgee" id="ENSG00000149547">
    <property type="expression patterns" value="Expressed in secondary oocyte and 204 other cell types or tissues"/>
</dbReference>
<dbReference type="ChiTaRS" id="EI24">
    <property type="organism name" value="human"/>
</dbReference>
<evidence type="ECO:0007829" key="5">
    <source>
        <dbReference type="ProteomicsDB" id="A0A087WV44"/>
    </source>
</evidence>
<accession>A0A087WV44</accession>
<reference evidence="2 3" key="2">
    <citation type="journal article" date="2004" name="Nature">
        <title>Finishing the euchromatic sequence of the human genome.</title>
        <authorList>
            <consortium name="International Human Genome Sequencing Consortium"/>
        </authorList>
    </citation>
    <scope>NUCLEOTIDE SEQUENCE [LARGE SCALE GENOMIC DNA]</scope>
</reference>
<name>A0A087WV44_HUMAN</name>
<evidence type="ECO:0000313" key="3">
    <source>
        <dbReference type="Proteomes" id="UP000005640"/>
    </source>
</evidence>
<dbReference type="VEuPathDB" id="HostDB:ENSG00000149547"/>
<keyword evidence="3" id="KW-1185">Reference proteome</keyword>
<dbReference type="Ensembl" id="ENST00000531636.5">
    <property type="protein sequence ID" value="ENSP00000479171.1"/>
    <property type="gene ID" value="ENSG00000149547.15"/>
</dbReference>
<dbReference type="MassIVE" id="A0A087WV44"/>
<dbReference type="ExpressionAtlas" id="A0A087WV44">
    <property type="expression patterns" value="baseline and differential"/>
</dbReference>
<proteinExistence type="evidence at protein level"/>
<dbReference type="GeneTree" id="ENSGT00390000018633"/>
<gene>
    <name evidence="2" type="primary">EI24</name>
</gene>
<reference evidence="7" key="5">
    <citation type="journal article" date="2012" name="Proc. Natl. Acad. Sci. U.S.A.">
        <title>N-terminal acetylome analyses and functional insights of the N-terminal acetyltransferase NatB.</title>
        <authorList>
            <person name="Van Damme P."/>
            <person name="Lasa M."/>
            <person name="Polevoda B."/>
            <person name="Gazquez C."/>
            <person name="Elosegui-Artola A."/>
            <person name="Kim D.S."/>
            <person name="De Juan-Pardo E."/>
            <person name="Demeyer K."/>
            <person name="Hole K."/>
            <person name="Larrea E."/>
            <person name="Timmerman E."/>
            <person name="Prieto J."/>
            <person name="Arnesen T."/>
            <person name="Sherman F."/>
            <person name="Gevaert K."/>
            <person name="Aldabe R."/>
        </authorList>
    </citation>
    <scope>IDENTIFICATION BY MASS SPECTROMETRY [LARGE SCALE ANALYSIS]</scope>
</reference>
<reference evidence="2 3" key="1">
    <citation type="journal article" date="2001" name="Nature">
        <title>Initial sequencing and analysis of the human genome.</title>
        <authorList>
            <consortium name="International Human Genome Sequencing Consortium"/>
            <person name="Lander E.S."/>
            <person name="Linton L.M."/>
            <person name="Birren B."/>
            <person name="Nusbaum C."/>
            <person name="Zody M.C."/>
            <person name="Baldwin J."/>
            <person name="Devon K."/>
            <person name="Dewar K."/>
            <person name="Doyle M."/>
            <person name="FitzHugh W."/>
            <person name="Funke R."/>
            <person name="Gage D."/>
            <person name="Harris K."/>
            <person name="Heaford A."/>
            <person name="Howland J."/>
            <person name="Kann L."/>
            <person name="Lehoczky J."/>
            <person name="LeVine R."/>
            <person name="McEwan P."/>
            <person name="McKernan K."/>
            <person name="Meldrim J."/>
            <person name="Mesirov J.P."/>
            <person name="Miranda C."/>
            <person name="Morris W."/>
            <person name="Naylor J."/>
            <person name="Raymond C."/>
            <person name="Rosetti M."/>
            <person name="Santos R."/>
            <person name="Sheridan A."/>
            <person name="Sougnez C."/>
            <person name="Stange-Thomann N."/>
            <person name="Stojanovic N."/>
            <person name="Subramanian A."/>
            <person name="Wyman D."/>
            <person name="Rogers J."/>
            <person name="Sulston J."/>
            <person name="Ainscough R."/>
            <person name="Beck S."/>
            <person name="Bentley D."/>
            <person name="Burton J."/>
            <person name="Clee C."/>
            <person name="Carter N."/>
            <person name="Coulson A."/>
            <person name="Deadman R."/>
            <person name="Deloukas P."/>
            <person name="Dunham A."/>
            <person name="Dunham I."/>
            <person name="Durbin R."/>
            <person name="French L."/>
            <person name="Grafham D."/>
            <person name="Gregory S."/>
            <person name="Hubbard T."/>
            <person name="Humphray S."/>
            <person name="Hunt A."/>
            <person name="Jones M."/>
            <person name="Lloyd C."/>
            <person name="McMurray A."/>
            <person name="Matthews L."/>
            <person name="Mercer S."/>
            <person name="Milne S."/>
            <person name="Mullikin J.C."/>
            <person name="Mungall A."/>
            <person name="Plumb R."/>
            <person name="Ross M."/>
            <person name="Shownkeen R."/>
            <person name="Sims S."/>
            <person name="Waterston R.H."/>
            <person name="Wilson R.K."/>
            <person name="Hillier L.W."/>
            <person name="McPherson J.D."/>
            <person name="Marra M.A."/>
            <person name="Mardis E.R."/>
            <person name="Fulton L.A."/>
            <person name="Chinwalla A.T."/>
            <person name="Pepin K.H."/>
            <person name="Gish W.R."/>
            <person name="Chissoe S.L."/>
            <person name="Wendl M.C."/>
            <person name="Delehaunty K.D."/>
            <person name="Miner T.L."/>
            <person name="Delehaunty A."/>
            <person name="Kramer J.B."/>
            <person name="Cook L.L."/>
            <person name="Fulton R.S."/>
            <person name="Johnson D.L."/>
            <person name="Minx P.J."/>
            <person name="Clifton S.W."/>
            <person name="Hawkins T."/>
            <person name="Branscomb E."/>
            <person name="Predki P."/>
            <person name="Richardson P."/>
            <person name="Wenning S."/>
            <person name="Slezak T."/>
            <person name="Doggett N."/>
            <person name="Cheng J.F."/>
            <person name="Olsen A."/>
            <person name="Lucas S."/>
            <person name="Elkin C."/>
            <person name="Uberbacher E."/>
            <person name="Frazier M."/>
            <person name="Gibbs R.A."/>
            <person name="Muzny D.M."/>
            <person name="Scherer S.E."/>
            <person name="Bouck J.B."/>
            <person name="Sodergren E.J."/>
            <person name="Worley K.C."/>
            <person name="Rives C.M."/>
            <person name="Gorrell J.H."/>
            <person name="Metzker M.L."/>
            <person name="Naylor S.L."/>
            <person name="Kucherlapati R.S."/>
            <person name="Nelson D.L."/>
            <person name="Weinstock G.M."/>
            <person name="Sakaki Y."/>
            <person name="Fujiyama A."/>
            <person name="Hattori M."/>
            <person name="Yada T."/>
            <person name="Toyoda A."/>
            <person name="Itoh T."/>
            <person name="Kawagoe C."/>
            <person name="Watanabe H."/>
            <person name="Totoki Y."/>
            <person name="Taylor T."/>
            <person name="Weissenbach J."/>
            <person name="Heilig R."/>
            <person name="Saurin W."/>
            <person name="Artiguenave F."/>
            <person name="Brottier P."/>
            <person name="Bruls T."/>
            <person name="Pelletier E."/>
            <person name="Robert C."/>
            <person name="Wincker P."/>
            <person name="Smith D.R."/>
            <person name="Doucette-Stamm L."/>
            <person name="Rubenfield M."/>
            <person name="Weinstock K."/>
            <person name="Lee H.M."/>
            <person name="Dubois J."/>
            <person name="Rosenthal A."/>
            <person name="Platzer M."/>
            <person name="Nyakatura G."/>
            <person name="Taudien S."/>
            <person name="Rump A."/>
            <person name="Yang H."/>
            <person name="Yu J."/>
            <person name="Wang J."/>
            <person name="Huang G."/>
            <person name="Gu J."/>
            <person name="Hood L."/>
            <person name="Rowen L."/>
            <person name="Madan A."/>
            <person name="Qin S."/>
            <person name="Davis R.W."/>
            <person name="Federspiel N.A."/>
            <person name="Abola A.P."/>
            <person name="Proctor M.J."/>
            <person name="Myers R.M."/>
            <person name="Schmutz J."/>
            <person name="Dickson M."/>
            <person name="Grimwood J."/>
            <person name="Cox D.R."/>
            <person name="Olson M.V."/>
            <person name="Kaul R."/>
            <person name="Raymond C."/>
            <person name="Shimizu N."/>
            <person name="Kawasaki K."/>
            <person name="Minoshima S."/>
            <person name="Evans G.A."/>
            <person name="Athanasiou M."/>
            <person name="Schultz R."/>
            <person name="Roe B.A."/>
            <person name="Chen F."/>
            <person name="Pan H."/>
            <person name="Ramser J."/>
            <person name="Lehrach H."/>
            <person name="Reinhardt R."/>
            <person name="McCombie W.R."/>
            <person name="de la Bastide M."/>
            <person name="Dedhia N."/>
            <person name="Blocker H."/>
            <person name="Hornischer K."/>
            <person name="Nordsiek G."/>
            <person name="Agarwala R."/>
            <person name="Aravind L."/>
            <person name="Bailey J.A."/>
            <person name="Bateman A."/>
            <person name="Batzoglou S."/>
            <person name="Birney E."/>
            <person name="Bork P."/>
            <person name="Brown D.G."/>
            <person name="Burge C.B."/>
            <person name="Cerutti L."/>
            <person name="Chen H.C."/>
            <person name="Church D."/>
            <person name="Clamp M."/>
            <person name="Copley R.R."/>
            <person name="Doerks T."/>
            <person name="Eddy S.R."/>
            <person name="Eichler E.E."/>
            <person name="Furey T.S."/>
            <person name="Galagan J."/>
            <person name="Gilbert J.G."/>
            <person name="Harmon C."/>
            <person name="Hayashizaki Y."/>
            <person name="Haussler D."/>
            <person name="Hermjakob H."/>
            <person name="Hokamp K."/>
            <person name="Jang W."/>
            <person name="Johnson L.S."/>
            <person name="Jones T.A."/>
            <person name="Kasif S."/>
            <person name="Kaspryzk A."/>
            <person name="Kennedy S."/>
            <person name="Kent W.J."/>
            <person name="Kitts P."/>
            <person name="Koonin E.V."/>
            <person name="Korf I."/>
            <person name="Kulp D."/>
            <person name="Lancet D."/>
            <person name="Lowe T.M."/>
            <person name="McLysaght A."/>
            <person name="Mikkelsen T."/>
            <person name="Moran J.V."/>
            <person name="Mulder N."/>
            <person name="Pollara V.J."/>
            <person name="Ponting C.P."/>
            <person name="Schuler G."/>
            <person name="Schultz J."/>
            <person name="Slater G."/>
            <person name="Smit A.F."/>
            <person name="Stupka E."/>
            <person name="Szustakowski J."/>
            <person name="Thierry-Mieg D."/>
            <person name="Thierry-Mieg J."/>
            <person name="Wagner L."/>
            <person name="Wallis J."/>
            <person name="Wheeler R."/>
            <person name="Williams A."/>
            <person name="Wolf Y.I."/>
            <person name="Wolfe K.H."/>
            <person name="Yang S.P."/>
            <person name="Yeh R.F."/>
            <person name="Collins F."/>
            <person name="Guyer M.S."/>
            <person name="Peterson J."/>
            <person name="Felsenfeld A."/>
            <person name="Wetterstrand K.A."/>
            <person name="Patrinos A."/>
            <person name="Morgan M.J."/>
            <person name="de Jong P."/>
            <person name="Catanese J.J."/>
            <person name="Osoegawa K."/>
            <person name="Shizuya H."/>
            <person name="Choi S."/>
            <person name="Chen Y.J."/>
        </authorList>
    </citation>
    <scope>NUCLEOTIDE SEQUENCE [LARGE SCALE GENOMIC DNA]</scope>
</reference>
<dbReference type="EMBL" id="AP001494">
    <property type="status" value="NOT_ANNOTATED_CDS"/>
    <property type="molecule type" value="Genomic_DNA"/>
</dbReference>
<evidence type="ECO:0000256" key="1">
    <source>
        <dbReference type="SAM" id="MobiDB-lite"/>
    </source>
</evidence>
<dbReference type="SMR" id="A0A087WV44"/>
<dbReference type="Proteomes" id="UP000005640">
    <property type="component" value="Chromosome 11"/>
</dbReference>
<dbReference type="Ensembl" id="ENST00000531636.5">
    <property type="protein sequence ID" value="ENSP00000479171.1"/>
    <property type="gene ID" value="ENSG00000149547.16"/>
</dbReference>
<dbReference type="AlphaFoldDB" id="A0A087WV44"/>
<keyword evidence="4 5" id="KW-1267">Proteomics identification</keyword>
<dbReference type="HGNC" id="HGNC:13276">
    <property type="gene designation" value="EI24"/>
</dbReference>
<reference evidence="2" key="6">
    <citation type="submission" date="2025-08" db="UniProtKB">
        <authorList>
            <consortium name="Ensembl"/>
        </authorList>
    </citation>
    <scope>IDENTIFICATION</scope>
</reference>
<evidence type="ECO:0007829" key="7">
    <source>
        <dbReference type="PubMed" id="22814378"/>
    </source>
</evidence>
<feature type="region of interest" description="Disordered" evidence="1">
    <location>
        <begin position="19"/>
        <end position="41"/>
    </location>
</feature>
<protein>
    <submittedName>
        <fullName evidence="2">EI24 autophagy associated transmembrane protein</fullName>
    </submittedName>
</protein>
<evidence type="ECO:0007829" key="4">
    <source>
        <dbReference type="PeptideAtlas" id="A0A087WV44"/>
    </source>
</evidence>
<dbReference type="OpenTargets" id="ENSG00000149547"/>
<reference evidence="2 3" key="3">
    <citation type="journal article" date="2006" name="Nature">
        <title>Human chromosome 11 DNA sequence and analysis including novel gene identification.</title>
        <authorList>
            <person name="Taylor T.D."/>
            <person name="Noguchi H."/>
            <person name="Totoki Y."/>
            <person name="Toyoda A."/>
            <person name="Kuroki Y."/>
            <person name="Dewar K."/>
            <person name="Lloyd C."/>
            <person name="Itoh T."/>
            <person name="Takeda T."/>
            <person name="Kim D.W."/>
            <person name="She X."/>
            <person name="Barlow K.F."/>
            <person name="Bloom T."/>
            <person name="Bruford E."/>
            <person name="Chang J.L."/>
            <person name="Cuomo C.A."/>
            <person name="Eichler E."/>
            <person name="FitzGerald M.G."/>
            <person name="Jaffe D.B."/>
            <person name="LaButti K."/>
            <person name="Nicol R."/>
            <person name="Park H.S."/>
            <person name="Seaman C."/>
            <person name="Sougnez C."/>
            <person name="Yang X."/>
            <person name="Zimmer A.R."/>
            <person name="Zody M.C."/>
            <person name="Birren B.W."/>
            <person name="Nusbaum C."/>
            <person name="Fujiyama A."/>
            <person name="Hattori M."/>
            <person name="Rogers J."/>
            <person name="Lander E.S."/>
            <person name="Sakaki Y."/>
        </authorList>
    </citation>
    <scope>NUCLEOTIDE SEQUENCE [LARGE SCALE GENOMIC DNA]</scope>
</reference>
<organism evidence="2 3">
    <name type="scientific">Homo sapiens</name>
    <name type="common">Human</name>
    <dbReference type="NCBI Taxonomy" id="9606"/>
    <lineage>
        <taxon>Eukaryota</taxon>
        <taxon>Metazoa</taxon>
        <taxon>Chordata</taxon>
        <taxon>Craniata</taxon>
        <taxon>Vertebrata</taxon>
        <taxon>Euteleostomi</taxon>
        <taxon>Mammalia</taxon>
        <taxon>Eutheria</taxon>
        <taxon>Euarchontoglires</taxon>
        <taxon>Primates</taxon>
        <taxon>Haplorrhini</taxon>
        <taxon>Catarrhini</taxon>
        <taxon>Hominidae</taxon>
        <taxon>Homo</taxon>
    </lineage>
</organism>